<keyword evidence="3" id="KW-1185">Reference proteome</keyword>
<name>A0A401G325_9BACT</name>
<dbReference type="RefSeq" id="WP_124330673.1">
    <property type="nucleotide sequence ID" value="NZ_BEXT01000001.1"/>
</dbReference>
<dbReference type="InterPro" id="IPR011009">
    <property type="entry name" value="Kinase-like_dom_sf"/>
</dbReference>
<reference evidence="3" key="1">
    <citation type="submission" date="2017-11" db="EMBL/GenBank/DDBJ databases">
        <authorList>
            <person name="Watanabe M."/>
            <person name="Kojima H."/>
        </authorList>
    </citation>
    <scope>NUCLEOTIDE SEQUENCE [LARGE SCALE GENOMIC DNA]</scope>
    <source>
        <strain evidence="3">Tokyo 01</strain>
    </source>
</reference>
<dbReference type="Proteomes" id="UP000288096">
    <property type="component" value="Unassembled WGS sequence"/>
</dbReference>
<dbReference type="InterPro" id="IPR004147">
    <property type="entry name" value="ABC1_dom"/>
</dbReference>
<dbReference type="AlphaFoldDB" id="A0A401G325"/>
<evidence type="ECO:0000259" key="1">
    <source>
        <dbReference type="Pfam" id="PF03109"/>
    </source>
</evidence>
<gene>
    <name evidence="2" type="ORF">DENIS_4622</name>
</gene>
<proteinExistence type="predicted"/>
<accession>A0A401G325</accession>
<dbReference type="PANTHER" id="PTHR43173:SF19">
    <property type="entry name" value="AARF DOMAIN-CONTAINING PROTEIN KINASE 1"/>
    <property type="match status" value="1"/>
</dbReference>
<sequence length="560" mass="63203">MISDMDTEGARALLKRFGKTLNRRELADRICSYADMMGADIFTQRAADELIRLTRPADVVPDIYREYRPVVRDGIRLLFGGLSPERLSLLMADQVKMAEDAPVAHRLTELARQLPTLHKLGQIIARNRHIDPGLRSWLTGLENGIHRTDAGEIRETVRRELGNYMAPFSIRIDDAILSEASVGAVIGFNCTDPASGRASRGVFKVLRPGVREKLQEEFALLEKIAGFFDRHRSRYALKNFRFIETFRDIREALADEINLTGEQAHLSRAAGLCKKGKPVRVPVLLTRFCTENVTAMSLADGDKITEVAMSPAERKRCAQALFDAIIWQPLFSTDAATFFHGDPHAGNIYGVRNRRGQTEPVLLDWSLAGTLSRTERLHMTRLMLGILLEDGLLICEAVRALAGDVSVSEGQVRAASREIMARPAWRERRLMSRAFYFIDQLALSGIRFPRDLLLFRKSFFTLEGVLHELDPDFSMDACVFKRLEGLFAEELPRRWIGFMVPRLDRPEYYKSLVSNTDLQWLFFRLLLAFARKGTGLLTESTSLLIRQAPGGLCPHPVCTA</sequence>
<dbReference type="SUPFAM" id="SSF56112">
    <property type="entry name" value="Protein kinase-like (PK-like)"/>
    <property type="match status" value="1"/>
</dbReference>
<dbReference type="InterPro" id="IPR051130">
    <property type="entry name" value="Mito_struct-func_regulator"/>
</dbReference>
<evidence type="ECO:0000313" key="3">
    <source>
        <dbReference type="Proteomes" id="UP000288096"/>
    </source>
</evidence>
<organism evidence="2 3">
    <name type="scientific">Desulfonema ishimotonii</name>
    <dbReference type="NCBI Taxonomy" id="45657"/>
    <lineage>
        <taxon>Bacteria</taxon>
        <taxon>Pseudomonadati</taxon>
        <taxon>Thermodesulfobacteriota</taxon>
        <taxon>Desulfobacteria</taxon>
        <taxon>Desulfobacterales</taxon>
        <taxon>Desulfococcaceae</taxon>
        <taxon>Desulfonema</taxon>
    </lineage>
</organism>
<comment type="caution">
    <text evidence="2">The sequence shown here is derived from an EMBL/GenBank/DDBJ whole genome shotgun (WGS) entry which is preliminary data.</text>
</comment>
<dbReference type="EMBL" id="BEXT01000001">
    <property type="protein sequence ID" value="GBC63624.1"/>
    <property type="molecule type" value="Genomic_DNA"/>
</dbReference>
<evidence type="ECO:0000313" key="2">
    <source>
        <dbReference type="EMBL" id="GBC63624.1"/>
    </source>
</evidence>
<dbReference type="Pfam" id="PF03109">
    <property type="entry name" value="ABC1"/>
    <property type="match status" value="1"/>
</dbReference>
<protein>
    <recommendedName>
        <fullName evidence="1">ABC1 atypical kinase-like domain-containing protein</fullName>
    </recommendedName>
</protein>
<dbReference type="PANTHER" id="PTHR43173">
    <property type="entry name" value="ABC1 FAMILY PROTEIN"/>
    <property type="match status" value="1"/>
</dbReference>
<feature type="domain" description="ABC1 atypical kinase-like" evidence="1">
    <location>
        <begin position="141"/>
        <end position="391"/>
    </location>
</feature>
<dbReference type="OrthoDB" id="9795390at2"/>
<reference evidence="3" key="2">
    <citation type="submission" date="2019-01" db="EMBL/GenBank/DDBJ databases">
        <title>Genome sequence of Desulfonema ishimotonii strain Tokyo 01.</title>
        <authorList>
            <person name="Fukui M."/>
        </authorList>
    </citation>
    <scope>NUCLEOTIDE SEQUENCE [LARGE SCALE GENOMIC DNA]</scope>
    <source>
        <strain evidence="3">Tokyo 01</strain>
    </source>
</reference>